<dbReference type="PANTHER" id="PTHR46889:SF4">
    <property type="entry name" value="TRANSPOSASE INSO FOR INSERTION SEQUENCE ELEMENT IS911B-RELATED"/>
    <property type="match status" value="1"/>
</dbReference>
<protein>
    <recommendedName>
        <fullName evidence="1">Integrase catalytic domain-containing protein</fullName>
    </recommendedName>
</protein>
<dbReference type="Pfam" id="PF00665">
    <property type="entry name" value="rve"/>
    <property type="match status" value="1"/>
</dbReference>
<dbReference type="SUPFAM" id="SSF53098">
    <property type="entry name" value="Ribonuclease H-like"/>
    <property type="match status" value="1"/>
</dbReference>
<evidence type="ECO:0000313" key="2">
    <source>
        <dbReference type="EMBL" id="EFG54684.1"/>
    </source>
</evidence>
<dbReference type="GO" id="GO:0015074">
    <property type="term" value="P:DNA integration"/>
    <property type="evidence" value="ECO:0007669"/>
    <property type="project" value="InterPro"/>
</dbReference>
<evidence type="ECO:0000313" key="3">
    <source>
        <dbReference type="Proteomes" id="UP000004069"/>
    </source>
</evidence>
<dbReference type="EMBL" id="ADNY01000070">
    <property type="protein sequence ID" value="EFG54684.1"/>
    <property type="molecule type" value="Genomic_DNA"/>
</dbReference>
<organism evidence="2 3">
    <name type="scientific">Lactobacillus amylolyticus DSM 11664</name>
    <dbReference type="NCBI Taxonomy" id="585524"/>
    <lineage>
        <taxon>Bacteria</taxon>
        <taxon>Bacillati</taxon>
        <taxon>Bacillota</taxon>
        <taxon>Bacilli</taxon>
        <taxon>Lactobacillales</taxon>
        <taxon>Lactobacillaceae</taxon>
        <taxon>Lactobacillus</taxon>
    </lineage>
</organism>
<gene>
    <name evidence="2" type="ORF">HMPREF0493_1675</name>
</gene>
<dbReference type="InterPro" id="IPR012337">
    <property type="entry name" value="RNaseH-like_sf"/>
</dbReference>
<dbReference type="AlphaFoldDB" id="D4YVW4"/>
<dbReference type="InterPro" id="IPR001584">
    <property type="entry name" value="Integrase_cat-core"/>
</dbReference>
<dbReference type="Gene3D" id="3.30.420.10">
    <property type="entry name" value="Ribonuclease H-like superfamily/Ribonuclease H"/>
    <property type="match status" value="1"/>
</dbReference>
<dbReference type="InterPro" id="IPR036397">
    <property type="entry name" value="RNaseH_sf"/>
</dbReference>
<dbReference type="eggNOG" id="COG2801">
    <property type="taxonomic scope" value="Bacteria"/>
</dbReference>
<feature type="domain" description="Integrase catalytic" evidence="1">
    <location>
        <begin position="28"/>
        <end position="102"/>
    </location>
</feature>
<dbReference type="GO" id="GO:0003676">
    <property type="term" value="F:nucleic acid binding"/>
    <property type="evidence" value="ECO:0007669"/>
    <property type="project" value="InterPro"/>
</dbReference>
<sequence>MRRRKRYDSYEGEIEGRIKPDLIKRKFFAVRPNMKWYADVTEFNLRGQKLYLSPIIDGCARDIVAYNISRHPSLKQVMTMLNDAFTAHPALNGLIFHSDRGW</sequence>
<dbReference type="Proteomes" id="UP000004069">
    <property type="component" value="Unassembled WGS sequence"/>
</dbReference>
<accession>D4YVW4</accession>
<reference evidence="2 3" key="1">
    <citation type="submission" date="2010-04" db="EMBL/GenBank/DDBJ databases">
        <authorList>
            <person name="Muzny D."/>
            <person name="Qin X."/>
            <person name="Deng J."/>
            <person name="Jiang H."/>
            <person name="Liu Y."/>
            <person name="Qu J."/>
            <person name="Song X.-Z."/>
            <person name="Zhang L."/>
            <person name="Thornton R."/>
            <person name="Coyle M."/>
            <person name="Francisco L."/>
            <person name="Jackson L."/>
            <person name="Javaid M."/>
            <person name="Korchina V."/>
            <person name="Kovar C."/>
            <person name="Mata R."/>
            <person name="Mathew T."/>
            <person name="Ngo R."/>
            <person name="Nguyen L."/>
            <person name="Nguyen N."/>
            <person name="Okwuonu G."/>
            <person name="Ongeri F."/>
            <person name="Pham C."/>
            <person name="Simmons D."/>
            <person name="Wilczek-Boney K."/>
            <person name="Hale W."/>
            <person name="Jakkamsetti A."/>
            <person name="Pham P."/>
            <person name="Ruth R."/>
            <person name="San Lucas F."/>
            <person name="Warren J."/>
            <person name="Zhang J."/>
            <person name="Zhao Z."/>
            <person name="Zhou C."/>
            <person name="Zhu D."/>
            <person name="Lee S."/>
            <person name="Bess C."/>
            <person name="Blankenburg K."/>
            <person name="Forbes L."/>
            <person name="Fu Q."/>
            <person name="Gubbala S."/>
            <person name="Hirani K."/>
            <person name="Jayaseelan J.C."/>
            <person name="Lara F."/>
            <person name="Munidasa M."/>
            <person name="Palculict T."/>
            <person name="Patil S."/>
            <person name="Pu L.-L."/>
            <person name="Saada N."/>
            <person name="Tang L."/>
            <person name="Weissenberger G."/>
            <person name="Zhu Y."/>
            <person name="Hemphill L."/>
            <person name="Shang Y."/>
            <person name="Youmans B."/>
            <person name="Ayvaz T."/>
            <person name="Ross M."/>
            <person name="Santibanez J."/>
            <person name="Aqrawi P."/>
            <person name="Gross S."/>
            <person name="Joshi V."/>
            <person name="Fowler G."/>
            <person name="Nazareth L."/>
            <person name="Reid J."/>
            <person name="Worley K."/>
            <person name="Petrosino J."/>
            <person name="Highlander S."/>
            <person name="Gibbs R."/>
        </authorList>
    </citation>
    <scope>NUCLEOTIDE SEQUENCE [LARGE SCALE GENOMIC DNA]</scope>
    <source>
        <strain evidence="2 3">DSM 11664</strain>
    </source>
</reference>
<dbReference type="PROSITE" id="PS50994">
    <property type="entry name" value="INTEGRASE"/>
    <property type="match status" value="1"/>
</dbReference>
<evidence type="ECO:0000259" key="1">
    <source>
        <dbReference type="PROSITE" id="PS50994"/>
    </source>
</evidence>
<keyword evidence="3" id="KW-1185">Reference proteome</keyword>
<dbReference type="InterPro" id="IPR050900">
    <property type="entry name" value="Transposase_IS3/IS150/IS904"/>
</dbReference>
<comment type="caution">
    <text evidence="2">The sequence shown here is derived from an EMBL/GenBank/DDBJ whole genome shotgun (WGS) entry which is preliminary data.</text>
</comment>
<dbReference type="PANTHER" id="PTHR46889">
    <property type="entry name" value="TRANSPOSASE INSF FOR INSERTION SEQUENCE IS3B-RELATED"/>
    <property type="match status" value="1"/>
</dbReference>
<proteinExistence type="predicted"/>
<name>D4YVW4_9LACO</name>